<sequence>MGKVATGEVAGVFRRGERISGGLAAALSAARRSCETNTIGELCVAVALCTEEVDDECVLTVEEEETPPCCSYRCTKLGTIELLREGGDCAGLTVRLILLSLPLEERFKKWFSEGPEAHRFSALMHLAPECSEDDMLKLKSVAIPSGSLEKALIPLAVRTYRFTAWRDWNSKEPDDWKLKDTDEKFKQSHPDIVEEQRRDWVNREKDTMDALLGCRKGGSAKSFSKSSAVNSSIAADRSAKGGTKVKSQNSTIPSTMSKETRGALPKALEELFSIHKVCR</sequence>
<gene>
    <name evidence="2" type="ORF">H6P81_018176</name>
</gene>
<accession>A0AAV7E3C9</accession>
<dbReference type="Proteomes" id="UP000825729">
    <property type="component" value="Unassembled WGS sequence"/>
</dbReference>
<protein>
    <submittedName>
        <fullName evidence="2">Uncharacterized protein</fullName>
    </submittedName>
</protein>
<comment type="caution">
    <text evidence="2">The sequence shown here is derived from an EMBL/GenBank/DDBJ whole genome shotgun (WGS) entry which is preliminary data.</text>
</comment>
<dbReference type="AlphaFoldDB" id="A0AAV7E3C9"/>
<organism evidence="2 3">
    <name type="scientific">Aristolochia fimbriata</name>
    <name type="common">White veined hardy Dutchman's pipe vine</name>
    <dbReference type="NCBI Taxonomy" id="158543"/>
    <lineage>
        <taxon>Eukaryota</taxon>
        <taxon>Viridiplantae</taxon>
        <taxon>Streptophyta</taxon>
        <taxon>Embryophyta</taxon>
        <taxon>Tracheophyta</taxon>
        <taxon>Spermatophyta</taxon>
        <taxon>Magnoliopsida</taxon>
        <taxon>Magnoliidae</taxon>
        <taxon>Piperales</taxon>
        <taxon>Aristolochiaceae</taxon>
        <taxon>Aristolochia</taxon>
    </lineage>
</organism>
<keyword evidence="3" id="KW-1185">Reference proteome</keyword>
<name>A0AAV7E3C9_ARIFI</name>
<dbReference type="InterPro" id="IPR006886">
    <property type="entry name" value="RNA_pol_III_Rpc5"/>
</dbReference>
<proteinExistence type="predicted"/>
<dbReference type="PANTHER" id="PTHR12069">
    <property type="entry name" value="DNA-DIRECTED RNA POLYMERASES III 80 KDA POLYPEPTIDE RNA POLYMERASE III SUBUNIT 5"/>
    <property type="match status" value="1"/>
</dbReference>
<evidence type="ECO:0000256" key="1">
    <source>
        <dbReference type="SAM" id="MobiDB-lite"/>
    </source>
</evidence>
<dbReference type="GO" id="GO:0042797">
    <property type="term" value="P:tRNA transcription by RNA polymerase III"/>
    <property type="evidence" value="ECO:0007669"/>
    <property type="project" value="TreeGrafter"/>
</dbReference>
<dbReference type="EMBL" id="JAINDJ010000007">
    <property type="protein sequence ID" value="KAG9442322.1"/>
    <property type="molecule type" value="Genomic_DNA"/>
</dbReference>
<evidence type="ECO:0000313" key="3">
    <source>
        <dbReference type="Proteomes" id="UP000825729"/>
    </source>
</evidence>
<reference evidence="2 3" key="1">
    <citation type="submission" date="2021-07" db="EMBL/GenBank/DDBJ databases">
        <title>The Aristolochia fimbriata genome: insights into angiosperm evolution, floral development and chemical biosynthesis.</title>
        <authorList>
            <person name="Jiao Y."/>
        </authorList>
    </citation>
    <scope>NUCLEOTIDE SEQUENCE [LARGE SCALE GENOMIC DNA]</scope>
    <source>
        <strain evidence="2">IBCAS-2021</strain>
        <tissue evidence="2">Leaf</tissue>
    </source>
</reference>
<feature type="region of interest" description="Disordered" evidence="1">
    <location>
        <begin position="234"/>
        <end position="261"/>
    </location>
</feature>
<evidence type="ECO:0000313" key="2">
    <source>
        <dbReference type="EMBL" id="KAG9442322.1"/>
    </source>
</evidence>
<feature type="compositionally biased region" description="Polar residues" evidence="1">
    <location>
        <begin position="245"/>
        <end position="257"/>
    </location>
</feature>
<dbReference type="PANTHER" id="PTHR12069:SF0">
    <property type="entry name" value="DNA-DIRECTED RNA POLYMERASE III SUBUNIT RPC5"/>
    <property type="match status" value="1"/>
</dbReference>
<dbReference type="GO" id="GO:0005666">
    <property type="term" value="C:RNA polymerase III complex"/>
    <property type="evidence" value="ECO:0007669"/>
    <property type="project" value="TreeGrafter"/>
</dbReference>